<dbReference type="Gene3D" id="3.30.540.10">
    <property type="entry name" value="Fructose-1,6-Bisphosphatase, subunit A, domain 1"/>
    <property type="match status" value="1"/>
</dbReference>
<dbReference type="InterPro" id="IPR020583">
    <property type="entry name" value="Inositol_monoP_metal-BS"/>
</dbReference>
<keyword evidence="1" id="KW-0479">Metal-binding</keyword>
<feature type="non-terminal residue" evidence="3">
    <location>
        <position position="198"/>
    </location>
</feature>
<dbReference type="PANTHER" id="PTHR43028">
    <property type="entry name" value="3'(2'),5'-BISPHOSPHATE NUCLEOTIDASE 1"/>
    <property type="match status" value="1"/>
</dbReference>
<reference evidence="3" key="1">
    <citation type="journal article" date="2014" name="Front. Microbiol.">
        <title>High frequency of phylogenetically diverse reductive dehalogenase-homologous genes in deep subseafloor sedimentary metagenomes.</title>
        <authorList>
            <person name="Kawai M."/>
            <person name="Futagami T."/>
            <person name="Toyoda A."/>
            <person name="Takaki Y."/>
            <person name="Nishi S."/>
            <person name="Hori S."/>
            <person name="Arai W."/>
            <person name="Tsubouchi T."/>
            <person name="Morono Y."/>
            <person name="Uchiyama I."/>
            <person name="Ito T."/>
            <person name="Fujiyama A."/>
            <person name="Inagaki F."/>
            <person name="Takami H."/>
        </authorList>
    </citation>
    <scope>NUCLEOTIDE SEQUENCE</scope>
    <source>
        <strain evidence="3">Expedition CK06-06</strain>
    </source>
</reference>
<dbReference type="PRINTS" id="PR00377">
    <property type="entry name" value="IMPHPHTASES"/>
</dbReference>
<gene>
    <name evidence="3" type="ORF">S12H4_16373</name>
</gene>
<sequence>MQINHHLPLKQLLAICLGASQQASSAVLAVYNSAFEVEYKQDESPLTLADKRSHEILEKELESSFPDIPILSEEGKDIPYEERKNWEYFWLVDPLDGTKEFVKKNGEFTVNIALICKNRPIMGIIYVPVYDDVYFSMEGDGSFKLKSGSRVLNNIFKNTYSVNETEVFYNELISNSVKLQVNGVIKNDVNSELNVIIS</sequence>
<evidence type="ECO:0000256" key="2">
    <source>
        <dbReference type="ARBA" id="ARBA00022842"/>
    </source>
</evidence>
<evidence type="ECO:0008006" key="4">
    <source>
        <dbReference type="Google" id="ProtNLM"/>
    </source>
</evidence>
<dbReference type="GO" id="GO:0046872">
    <property type="term" value="F:metal ion binding"/>
    <property type="evidence" value="ECO:0007669"/>
    <property type="project" value="UniProtKB-KW"/>
</dbReference>
<comment type="caution">
    <text evidence="3">The sequence shown here is derived from an EMBL/GenBank/DDBJ whole genome shotgun (WGS) entry which is preliminary data.</text>
</comment>
<protein>
    <recommendedName>
        <fullName evidence="4">3'(2'),5'-bisphosphate nucleotidase CysQ</fullName>
    </recommendedName>
</protein>
<dbReference type="EMBL" id="BARW01007914">
    <property type="protein sequence ID" value="GAI77944.1"/>
    <property type="molecule type" value="Genomic_DNA"/>
</dbReference>
<dbReference type="GO" id="GO:0000103">
    <property type="term" value="P:sulfate assimilation"/>
    <property type="evidence" value="ECO:0007669"/>
    <property type="project" value="TreeGrafter"/>
</dbReference>
<keyword evidence="2" id="KW-0460">Magnesium</keyword>
<proteinExistence type="predicted"/>
<evidence type="ECO:0000256" key="1">
    <source>
        <dbReference type="ARBA" id="ARBA00022723"/>
    </source>
</evidence>
<name>X1TD40_9ZZZZ</name>
<accession>X1TD40</accession>
<dbReference type="CDD" id="cd01638">
    <property type="entry name" value="CysQ"/>
    <property type="match status" value="1"/>
</dbReference>
<dbReference type="InterPro" id="IPR000760">
    <property type="entry name" value="Inositol_monophosphatase-like"/>
</dbReference>
<organism evidence="3">
    <name type="scientific">marine sediment metagenome</name>
    <dbReference type="NCBI Taxonomy" id="412755"/>
    <lineage>
        <taxon>unclassified sequences</taxon>
        <taxon>metagenomes</taxon>
        <taxon>ecological metagenomes</taxon>
    </lineage>
</organism>
<dbReference type="GO" id="GO:0050427">
    <property type="term" value="P:3'-phosphoadenosine 5'-phosphosulfate metabolic process"/>
    <property type="evidence" value="ECO:0007669"/>
    <property type="project" value="TreeGrafter"/>
</dbReference>
<dbReference type="PANTHER" id="PTHR43028:SF5">
    <property type="entry name" value="3'(2'),5'-BISPHOSPHATE NUCLEOTIDASE 1"/>
    <property type="match status" value="1"/>
</dbReference>
<evidence type="ECO:0000313" key="3">
    <source>
        <dbReference type="EMBL" id="GAI77944.1"/>
    </source>
</evidence>
<dbReference type="AlphaFoldDB" id="X1TD40"/>
<dbReference type="SUPFAM" id="SSF56655">
    <property type="entry name" value="Carbohydrate phosphatase"/>
    <property type="match status" value="1"/>
</dbReference>
<dbReference type="InterPro" id="IPR050725">
    <property type="entry name" value="CysQ/Inositol_MonoPase"/>
</dbReference>
<dbReference type="GO" id="GO:0008441">
    <property type="term" value="F:3'(2'),5'-bisphosphate nucleotidase activity"/>
    <property type="evidence" value="ECO:0007669"/>
    <property type="project" value="TreeGrafter"/>
</dbReference>
<dbReference type="PROSITE" id="PS00629">
    <property type="entry name" value="IMP_1"/>
    <property type="match status" value="1"/>
</dbReference>
<dbReference type="Pfam" id="PF00459">
    <property type="entry name" value="Inositol_P"/>
    <property type="match status" value="1"/>
</dbReference>